<dbReference type="PANTHER" id="PTHR30336">
    <property type="entry name" value="INNER MEMBRANE PROTEIN, PROBABLE PERMEASE"/>
    <property type="match status" value="1"/>
</dbReference>
<dbReference type="PANTHER" id="PTHR30336:SF20">
    <property type="entry name" value="DUF218 DOMAIN-CONTAINING PROTEIN"/>
    <property type="match status" value="1"/>
</dbReference>
<dbReference type="CDD" id="cd06259">
    <property type="entry name" value="YdcF-like"/>
    <property type="match status" value="1"/>
</dbReference>
<dbReference type="RefSeq" id="WP_330390499.1">
    <property type="nucleotide sequence ID" value="NZ_FRAG01000040.1"/>
</dbReference>
<dbReference type="Gene3D" id="3.40.50.620">
    <property type="entry name" value="HUPs"/>
    <property type="match status" value="1"/>
</dbReference>
<evidence type="ECO:0000259" key="2">
    <source>
        <dbReference type="Pfam" id="PF02698"/>
    </source>
</evidence>
<dbReference type="Proteomes" id="UP000184465">
    <property type="component" value="Unassembled WGS sequence"/>
</dbReference>
<evidence type="ECO:0000313" key="4">
    <source>
        <dbReference type="Proteomes" id="UP000184465"/>
    </source>
</evidence>
<evidence type="ECO:0000256" key="1">
    <source>
        <dbReference type="SAM" id="Phobius"/>
    </source>
</evidence>
<feature type="non-terminal residue" evidence="3">
    <location>
        <position position="1"/>
    </location>
</feature>
<gene>
    <name evidence="3" type="ORF">SAMN02745912_02764</name>
</gene>
<dbReference type="InterPro" id="IPR051599">
    <property type="entry name" value="Cell_Envelope_Assoc"/>
</dbReference>
<name>A0A1M6QY48_PARC5</name>
<keyword evidence="4" id="KW-1185">Reference proteome</keyword>
<keyword evidence="1" id="KW-1133">Transmembrane helix</keyword>
<accession>A0A1M6QY48</accession>
<keyword evidence="1" id="KW-0472">Membrane</keyword>
<reference evidence="3 4" key="1">
    <citation type="submission" date="2016-11" db="EMBL/GenBank/DDBJ databases">
        <authorList>
            <person name="Jaros S."/>
            <person name="Januszkiewicz K."/>
            <person name="Wedrychowicz H."/>
        </authorList>
    </citation>
    <scope>NUCLEOTIDE SEQUENCE [LARGE SCALE GENOMIC DNA]</scope>
    <source>
        <strain evidence="3 4">DSM 15212</strain>
    </source>
</reference>
<feature type="domain" description="DUF218" evidence="2">
    <location>
        <begin position="44"/>
        <end position="186"/>
    </location>
</feature>
<dbReference type="InterPro" id="IPR014729">
    <property type="entry name" value="Rossmann-like_a/b/a_fold"/>
</dbReference>
<evidence type="ECO:0000313" key="3">
    <source>
        <dbReference type="EMBL" id="SHK25008.1"/>
    </source>
</evidence>
<keyword evidence="1" id="KW-0812">Transmembrane</keyword>
<protein>
    <submittedName>
        <fullName evidence="3">DUF218 domain-containing protein</fullName>
    </submittedName>
</protein>
<dbReference type="AlphaFoldDB" id="A0A1M6QY48"/>
<organism evidence="3 4">
    <name type="scientific">Paramaledivibacter caminithermalis (strain DSM 15212 / CIP 107654 / DViRD3)</name>
    <name type="common">Clostridium caminithermale</name>
    <dbReference type="NCBI Taxonomy" id="1121301"/>
    <lineage>
        <taxon>Bacteria</taxon>
        <taxon>Bacillati</taxon>
        <taxon>Bacillota</taxon>
        <taxon>Clostridia</taxon>
        <taxon>Peptostreptococcales</taxon>
        <taxon>Caminicellaceae</taxon>
        <taxon>Paramaledivibacter</taxon>
    </lineage>
</organism>
<dbReference type="EMBL" id="FRAG01000040">
    <property type="protein sequence ID" value="SHK25008.1"/>
    <property type="molecule type" value="Genomic_DNA"/>
</dbReference>
<dbReference type="GO" id="GO:0005886">
    <property type="term" value="C:plasma membrane"/>
    <property type="evidence" value="ECO:0007669"/>
    <property type="project" value="TreeGrafter"/>
</dbReference>
<feature type="transmembrane region" description="Helical" evidence="1">
    <location>
        <begin position="12"/>
        <end position="33"/>
    </location>
</feature>
<proteinExistence type="predicted"/>
<sequence>IYKERKLKLKKIIFYIGILLILWFAIHITITVIDGLNDELEYVDAAVVLGNKVEENGEPSKRLKSRLDKAVELHEKKYFEYIIVSGGLGKEGFDEAIIMKKYLMNRGINEENIIVDSKGNNTMMTAKNSKEIMSKKGFDSVMVITQFYHITRSKLAFKRVGFKKVYSSHANFFELRDIYSLIREFFGYYKYRFVRI</sequence>
<dbReference type="InterPro" id="IPR003848">
    <property type="entry name" value="DUF218"/>
</dbReference>
<dbReference type="Pfam" id="PF02698">
    <property type="entry name" value="DUF218"/>
    <property type="match status" value="1"/>
</dbReference>